<dbReference type="EMBL" id="QZJF01000013">
    <property type="protein sequence ID" value="RJR27297.1"/>
    <property type="molecule type" value="Genomic_DNA"/>
</dbReference>
<protein>
    <submittedName>
        <fullName evidence="1">Uncharacterized protein</fullName>
    </submittedName>
</protein>
<evidence type="ECO:0000313" key="1">
    <source>
        <dbReference type="EMBL" id="RJR27297.1"/>
    </source>
</evidence>
<proteinExistence type="predicted"/>
<gene>
    <name evidence="1" type="ORF">C4561_02605</name>
</gene>
<comment type="caution">
    <text evidence="1">The sequence shown here is derived from an EMBL/GenBank/DDBJ whole genome shotgun (WGS) entry which is preliminary data.</text>
</comment>
<dbReference type="Proteomes" id="UP000265540">
    <property type="component" value="Unassembled WGS sequence"/>
</dbReference>
<sequence length="529" mass="59627">MKGLPTFVAHSGDVLGMKCLDILKSTRPKYPVLVIRDGETAPAGTIAIYAGEARNGNSVVYRNQQWPSRHLRVAAHRIYETRPEWAETTPFVVAVRDNNRGHLDRALLYMAEMYTRWFRGEAGVRLPWETWNGHPTTYQDLMEGWFDFVQDSIGRDQLDEILSSRRIPDQYRDRGGAVVYQHFPRERVLTNRDQSSGEAKYLSFGTSSLASPHDFLQAMKAAIEANLPLQFFTYGEAYDAGRHLRERLLPSLKIFGPAEESVMHGLVPPDMWSRKALDVFMNPVEVSASFYSMGLSKIAETAGSEAGCNMAEWYRNALRILADKVLQVVKSDLLITLEEETLPAQYAQLRVSALADMVHVALGHSGNILNGPSGENVPSDLAGFSSLSGKTLGELFSNGWWLGGASIYYLWYKQSEVIPFVSMVNDGDWGKVNLMAREWLKPPYELYAMPVGYYRIYPRLHSGELSHTAIDPWVFLELMERWGSAVTASVIRRMWESLEAPLKRHNIGKRTYIEVGESGISVRVVPPAQ</sequence>
<dbReference type="AlphaFoldDB" id="A0A3A4ZK99"/>
<reference evidence="1 2" key="1">
    <citation type="journal article" date="2017" name="ISME J.">
        <title>Energy and carbon metabolisms in a deep terrestrial subsurface fluid microbial community.</title>
        <authorList>
            <person name="Momper L."/>
            <person name="Jungbluth S.P."/>
            <person name="Lee M.D."/>
            <person name="Amend J.P."/>
        </authorList>
    </citation>
    <scope>NUCLEOTIDE SEQUENCE [LARGE SCALE GENOMIC DNA]</scope>
    <source>
        <strain evidence="1">SURF_46</strain>
    </source>
</reference>
<name>A0A3A4ZK99_UNCKA</name>
<organism evidence="1 2">
    <name type="scientific">candidate division WWE3 bacterium</name>
    <dbReference type="NCBI Taxonomy" id="2053526"/>
    <lineage>
        <taxon>Bacteria</taxon>
        <taxon>Katanobacteria</taxon>
    </lineage>
</organism>
<accession>A0A3A4ZK99</accession>
<evidence type="ECO:0000313" key="2">
    <source>
        <dbReference type="Proteomes" id="UP000265540"/>
    </source>
</evidence>